<dbReference type="Gene3D" id="2.70.70.10">
    <property type="entry name" value="Glucose Permease (Domain IIA)"/>
    <property type="match status" value="1"/>
</dbReference>
<dbReference type="Pfam" id="PF01551">
    <property type="entry name" value="Peptidase_M23"/>
    <property type="match status" value="1"/>
</dbReference>
<dbReference type="InterPro" id="IPR016047">
    <property type="entry name" value="M23ase_b-sheet_dom"/>
</dbReference>
<feature type="domain" description="M23ase beta-sheet core" evidence="2">
    <location>
        <begin position="175"/>
        <end position="270"/>
    </location>
</feature>
<dbReference type="InterPro" id="IPR011055">
    <property type="entry name" value="Dup_hybrid_motif"/>
</dbReference>
<feature type="chain" id="PRO_5031016748" evidence="1">
    <location>
        <begin position="25"/>
        <end position="276"/>
    </location>
</feature>
<dbReference type="SUPFAM" id="SSF51261">
    <property type="entry name" value="Duplicated hybrid motif"/>
    <property type="match status" value="1"/>
</dbReference>
<dbReference type="InterPro" id="IPR050570">
    <property type="entry name" value="Cell_wall_metabolism_enzyme"/>
</dbReference>
<evidence type="ECO:0000256" key="1">
    <source>
        <dbReference type="SAM" id="SignalP"/>
    </source>
</evidence>
<dbReference type="EMBL" id="JACIJB010000002">
    <property type="protein sequence ID" value="MBB5660047.1"/>
    <property type="molecule type" value="Genomic_DNA"/>
</dbReference>
<keyword evidence="3" id="KW-0378">Hydrolase</keyword>
<keyword evidence="1" id="KW-0732">Signal</keyword>
<dbReference type="PANTHER" id="PTHR21666:SF285">
    <property type="entry name" value="M23 FAMILY METALLOPEPTIDASE"/>
    <property type="match status" value="1"/>
</dbReference>
<evidence type="ECO:0000259" key="2">
    <source>
        <dbReference type="Pfam" id="PF01551"/>
    </source>
</evidence>
<dbReference type="AlphaFoldDB" id="A0A7W9A2K4"/>
<keyword evidence="4" id="KW-1185">Reference proteome</keyword>
<sequence length="276" mass="29731">MTLDRRALLSGLAVSGMMASGARAQDDPFNLQGRPVQGGHLIGRTWPRALIFLDGEALTTASADGWFIVGFDRDAPLSHRITARSGSREQSIEVTLAQGQFPSHSISGLPPSTVAPQDPALLARIREQAAVKAEAYASRLDADYFREGFSAPLETMRVTSAWGSQRILNGTPAQPHYGVDLGAPTGAPITAPAAGLVTLAESDFHYEGGLIFIDHGQGLITAYLHQSRVEVSVGQTVYRGQLIGRVGARGRATGPHLCWRMKWRDRNLDPSLLLRV</sequence>
<comment type="caution">
    <text evidence="3">The sequence shown here is derived from an EMBL/GenBank/DDBJ whole genome shotgun (WGS) entry which is preliminary data.</text>
</comment>
<feature type="signal peptide" evidence="1">
    <location>
        <begin position="1"/>
        <end position="24"/>
    </location>
</feature>
<dbReference type="OrthoDB" id="9815245at2"/>
<dbReference type="GO" id="GO:0004222">
    <property type="term" value="F:metalloendopeptidase activity"/>
    <property type="evidence" value="ECO:0007669"/>
    <property type="project" value="TreeGrafter"/>
</dbReference>
<protein>
    <submittedName>
        <fullName evidence="3">Murein DD-endopeptidase MepM/ murein hydrolase activator NlpD</fullName>
    </submittedName>
</protein>
<name>A0A7W9A2K4_9CAUL</name>
<evidence type="ECO:0000313" key="3">
    <source>
        <dbReference type="EMBL" id="MBB5660047.1"/>
    </source>
</evidence>
<proteinExistence type="predicted"/>
<organism evidence="3 4">
    <name type="scientific">Brevundimonas halotolerans</name>
    <dbReference type="NCBI Taxonomy" id="69670"/>
    <lineage>
        <taxon>Bacteria</taxon>
        <taxon>Pseudomonadati</taxon>
        <taxon>Pseudomonadota</taxon>
        <taxon>Alphaproteobacteria</taxon>
        <taxon>Caulobacterales</taxon>
        <taxon>Caulobacteraceae</taxon>
        <taxon>Brevundimonas</taxon>
    </lineage>
</organism>
<dbReference type="PANTHER" id="PTHR21666">
    <property type="entry name" value="PEPTIDASE-RELATED"/>
    <property type="match status" value="1"/>
</dbReference>
<evidence type="ECO:0000313" key="4">
    <source>
        <dbReference type="Proteomes" id="UP000548978"/>
    </source>
</evidence>
<gene>
    <name evidence="3" type="ORF">FHS65_000787</name>
</gene>
<reference evidence="3 4" key="1">
    <citation type="submission" date="2020-08" db="EMBL/GenBank/DDBJ databases">
        <title>Genomic Encyclopedia of Type Strains, Phase IV (KMG-IV): sequencing the most valuable type-strain genomes for metagenomic binning, comparative biology and taxonomic classification.</title>
        <authorList>
            <person name="Goeker M."/>
        </authorList>
    </citation>
    <scope>NUCLEOTIDE SEQUENCE [LARGE SCALE GENOMIC DNA]</scope>
    <source>
        <strain evidence="3 4">DSM 24448</strain>
    </source>
</reference>
<dbReference type="RefSeq" id="WP_123287489.1">
    <property type="nucleotide sequence ID" value="NZ_JACIJB010000002.1"/>
</dbReference>
<accession>A0A7W9A2K4</accession>
<dbReference type="CDD" id="cd12797">
    <property type="entry name" value="M23_peptidase"/>
    <property type="match status" value="1"/>
</dbReference>
<dbReference type="Proteomes" id="UP000548978">
    <property type="component" value="Unassembled WGS sequence"/>
</dbReference>